<dbReference type="InterPro" id="IPR050553">
    <property type="entry name" value="Thioredoxin_ResA/DsbE_sf"/>
</dbReference>
<evidence type="ECO:0000256" key="2">
    <source>
        <dbReference type="ARBA" id="ARBA00007758"/>
    </source>
</evidence>
<comment type="subcellular location">
    <subcellularLocation>
        <location evidence="1">Cell envelope</location>
    </subcellularLocation>
</comment>
<dbReference type="InterPro" id="IPR004799">
    <property type="entry name" value="Periplasmic_diS_OxRdtase_DsbE"/>
</dbReference>
<dbReference type="Gene3D" id="3.40.30.10">
    <property type="entry name" value="Glutaredoxin"/>
    <property type="match status" value="1"/>
</dbReference>
<dbReference type="PANTHER" id="PTHR42852:SF6">
    <property type="entry name" value="THIOL:DISULFIDE INTERCHANGE PROTEIN DSBE"/>
    <property type="match status" value="1"/>
</dbReference>
<evidence type="ECO:0000256" key="5">
    <source>
        <dbReference type="ARBA" id="ARBA00023284"/>
    </source>
</evidence>
<dbReference type="PROSITE" id="PS51352">
    <property type="entry name" value="THIOREDOXIN_2"/>
    <property type="match status" value="1"/>
</dbReference>
<sequence length="180" mass="20036">MPLKRFLPLIIFAGIFIAFMIGLSLNPREVPSALIDKPVPEFTLPPLEGAGIGLSTADLIDDENIVIVNFFASWCGPCRVEHPALERLGRLEGVKLYGIAYKDRPSHSLSFLKSLGNPYDKVGTDLKGRNAIEWGVTGTPESFFIKNGVIRYQHIGPIHEVQMEDLILPIIKKLQQEDRS</sequence>
<dbReference type="GO" id="GO:0017004">
    <property type="term" value="P:cytochrome complex assembly"/>
    <property type="evidence" value="ECO:0007669"/>
    <property type="project" value="UniProtKB-KW"/>
</dbReference>
<dbReference type="PROSITE" id="PS00194">
    <property type="entry name" value="THIOREDOXIN_1"/>
    <property type="match status" value="1"/>
</dbReference>
<comment type="similarity">
    <text evidence="2">Belongs to the thioredoxin family. DsbE subfamily.</text>
</comment>
<feature type="domain" description="Thioredoxin" evidence="7">
    <location>
        <begin position="33"/>
        <end position="176"/>
    </location>
</feature>
<proteinExistence type="inferred from homology"/>
<evidence type="ECO:0000256" key="6">
    <source>
        <dbReference type="SAM" id="Phobius"/>
    </source>
</evidence>
<organism evidence="8">
    <name type="scientific">hydrothermal vent metagenome</name>
    <dbReference type="NCBI Taxonomy" id="652676"/>
    <lineage>
        <taxon>unclassified sequences</taxon>
        <taxon>metagenomes</taxon>
        <taxon>ecological metagenomes</taxon>
    </lineage>
</organism>
<evidence type="ECO:0000256" key="4">
    <source>
        <dbReference type="ARBA" id="ARBA00023157"/>
    </source>
</evidence>
<dbReference type="AlphaFoldDB" id="A0A3B0SPG4"/>
<reference evidence="8" key="1">
    <citation type="submission" date="2018-06" db="EMBL/GenBank/DDBJ databases">
        <authorList>
            <person name="Zhirakovskaya E."/>
        </authorList>
    </citation>
    <scope>NUCLEOTIDE SEQUENCE</scope>
</reference>
<dbReference type="PANTHER" id="PTHR42852">
    <property type="entry name" value="THIOL:DISULFIDE INTERCHANGE PROTEIN DSBE"/>
    <property type="match status" value="1"/>
</dbReference>
<evidence type="ECO:0000256" key="1">
    <source>
        <dbReference type="ARBA" id="ARBA00004196"/>
    </source>
</evidence>
<dbReference type="NCBIfam" id="TIGR00385">
    <property type="entry name" value="dsbE"/>
    <property type="match status" value="1"/>
</dbReference>
<evidence type="ECO:0000256" key="3">
    <source>
        <dbReference type="ARBA" id="ARBA00022748"/>
    </source>
</evidence>
<keyword evidence="3" id="KW-0201">Cytochrome c-type biogenesis</keyword>
<feature type="transmembrane region" description="Helical" evidence="6">
    <location>
        <begin position="6"/>
        <end position="25"/>
    </location>
</feature>
<dbReference type="SUPFAM" id="SSF52833">
    <property type="entry name" value="Thioredoxin-like"/>
    <property type="match status" value="1"/>
</dbReference>
<keyword evidence="6" id="KW-0812">Transmembrane</keyword>
<dbReference type="InterPro" id="IPR013740">
    <property type="entry name" value="Redoxin"/>
</dbReference>
<keyword evidence="6" id="KW-0472">Membrane</keyword>
<gene>
    <name evidence="8" type="ORF">MNBD_ALPHA01-2216</name>
</gene>
<evidence type="ECO:0000259" key="7">
    <source>
        <dbReference type="PROSITE" id="PS51352"/>
    </source>
</evidence>
<dbReference type="EMBL" id="UOEJ01000165">
    <property type="protein sequence ID" value="VAW02867.1"/>
    <property type="molecule type" value="Genomic_DNA"/>
</dbReference>
<dbReference type="InterPro" id="IPR017937">
    <property type="entry name" value="Thioredoxin_CS"/>
</dbReference>
<dbReference type="CDD" id="cd03010">
    <property type="entry name" value="TlpA_like_DsbE"/>
    <property type="match status" value="1"/>
</dbReference>
<keyword evidence="5" id="KW-0676">Redox-active center</keyword>
<dbReference type="Pfam" id="PF08534">
    <property type="entry name" value="Redoxin"/>
    <property type="match status" value="1"/>
</dbReference>
<accession>A0A3B0SPG4</accession>
<dbReference type="InterPro" id="IPR036249">
    <property type="entry name" value="Thioredoxin-like_sf"/>
</dbReference>
<dbReference type="GO" id="GO:0030288">
    <property type="term" value="C:outer membrane-bounded periplasmic space"/>
    <property type="evidence" value="ECO:0007669"/>
    <property type="project" value="InterPro"/>
</dbReference>
<evidence type="ECO:0000313" key="8">
    <source>
        <dbReference type="EMBL" id="VAW02867.1"/>
    </source>
</evidence>
<name>A0A3B0SPG4_9ZZZZ</name>
<keyword evidence="6" id="KW-1133">Transmembrane helix</keyword>
<protein>
    <submittedName>
        <fullName evidence="8">Cytochrome c-type biogenesis protein CcmG/DsbE, thiol:disulfide oxidoreductase</fullName>
    </submittedName>
</protein>
<dbReference type="InterPro" id="IPR013766">
    <property type="entry name" value="Thioredoxin_domain"/>
</dbReference>
<keyword evidence="4" id="KW-1015">Disulfide bond</keyword>
<dbReference type="GO" id="GO:0015036">
    <property type="term" value="F:disulfide oxidoreductase activity"/>
    <property type="evidence" value="ECO:0007669"/>
    <property type="project" value="InterPro"/>
</dbReference>